<evidence type="ECO:0000256" key="13">
    <source>
        <dbReference type="ARBA" id="ARBA00023316"/>
    </source>
</evidence>
<feature type="compositionally biased region" description="Basic and acidic residues" evidence="16">
    <location>
        <begin position="934"/>
        <end position="949"/>
    </location>
</feature>
<comment type="catalytic activity">
    <reaction evidence="15">
        <text>[GlcNAc-(1-&gt;4)-Mur2Ac(oyl-L-Ala-gamma-D-Glu-L-Lys-D-Ala-D-Ala)](n)-di-trans,octa-cis-undecaprenyl diphosphate + beta-D-GlcNAc-(1-&gt;4)-Mur2Ac(oyl-L-Ala-gamma-D-Glu-L-Lys-D-Ala-D-Ala)-di-trans,octa-cis-undecaprenyl diphosphate = [GlcNAc-(1-&gt;4)-Mur2Ac(oyl-L-Ala-gamma-D-Glu-L-Lys-D-Ala-D-Ala)](n+1)-di-trans,octa-cis-undecaprenyl diphosphate + di-trans,octa-cis-undecaprenyl diphosphate + H(+)</text>
        <dbReference type="Rhea" id="RHEA:23708"/>
        <dbReference type="Rhea" id="RHEA-COMP:9602"/>
        <dbReference type="Rhea" id="RHEA-COMP:9603"/>
        <dbReference type="ChEBI" id="CHEBI:15378"/>
        <dbReference type="ChEBI" id="CHEBI:58405"/>
        <dbReference type="ChEBI" id="CHEBI:60033"/>
        <dbReference type="ChEBI" id="CHEBI:78435"/>
        <dbReference type="EC" id="2.4.99.28"/>
    </reaction>
</comment>
<feature type="domain" description="Penicillin-binding protein transpeptidase" evidence="18">
    <location>
        <begin position="422"/>
        <end position="670"/>
    </location>
</feature>
<comment type="caution">
    <text evidence="20">The sequence shown here is derived from an EMBL/GenBank/DDBJ whole genome shotgun (WGS) entry which is preliminary data.</text>
</comment>
<dbReference type="Gene3D" id="2.60.40.10">
    <property type="entry name" value="Immunoglobulins"/>
    <property type="match status" value="1"/>
</dbReference>
<keyword evidence="10 17" id="KW-1133">Transmembrane helix</keyword>
<feature type="compositionally biased region" description="Low complexity" evidence="16">
    <location>
        <begin position="990"/>
        <end position="999"/>
    </location>
</feature>
<evidence type="ECO:0000256" key="3">
    <source>
        <dbReference type="ARBA" id="ARBA00022670"/>
    </source>
</evidence>
<evidence type="ECO:0000256" key="17">
    <source>
        <dbReference type="SAM" id="Phobius"/>
    </source>
</evidence>
<evidence type="ECO:0000259" key="19">
    <source>
        <dbReference type="Pfam" id="PF00912"/>
    </source>
</evidence>
<keyword evidence="2" id="KW-0121">Carboxypeptidase</keyword>
<feature type="region of interest" description="Disordered" evidence="16">
    <location>
        <begin position="840"/>
        <end position="864"/>
    </location>
</feature>
<keyword evidence="11 17" id="KW-0472">Membrane</keyword>
<dbReference type="InterPro" id="IPR012338">
    <property type="entry name" value="Beta-lactam/transpept-like"/>
</dbReference>
<dbReference type="SUPFAM" id="SSF53955">
    <property type="entry name" value="Lysozyme-like"/>
    <property type="match status" value="1"/>
</dbReference>
<gene>
    <name evidence="20" type="ORF">GCM10009001_16360</name>
</gene>
<keyword evidence="12" id="KW-0511">Multifunctional enzyme</keyword>
<evidence type="ECO:0000256" key="4">
    <source>
        <dbReference type="ARBA" id="ARBA00022676"/>
    </source>
</evidence>
<dbReference type="Gene3D" id="3.90.1310.40">
    <property type="match status" value="1"/>
</dbReference>
<dbReference type="InterPro" id="IPR013783">
    <property type="entry name" value="Ig-like_fold"/>
</dbReference>
<organism evidence="20 21">
    <name type="scientific">Virgibacillus siamensis</name>
    <dbReference type="NCBI Taxonomy" id="480071"/>
    <lineage>
        <taxon>Bacteria</taxon>
        <taxon>Bacillati</taxon>
        <taxon>Bacillota</taxon>
        <taxon>Bacilli</taxon>
        <taxon>Bacillales</taxon>
        <taxon>Bacillaceae</taxon>
        <taxon>Virgibacillus</taxon>
    </lineage>
</organism>
<feature type="region of interest" description="Disordered" evidence="16">
    <location>
        <begin position="921"/>
        <end position="1024"/>
    </location>
</feature>
<keyword evidence="7" id="KW-0378">Hydrolase</keyword>
<feature type="domain" description="Glycosyl transferase family 51" evidence="19">
    <location>
        <begin position="97"/>
        <end position="282"/>
    </location>
</feature>
<dbReference type="InterPro" id="IPR001264">
    <property type="entry name" value="Glyco_trans_51"/>
</dbReference>
<dbReference type="PANTHER" id="PTHR32282:SF32">
    <property type="entry name" value="PENICILLIN-BINDING PROTEIN 2A"/>
    <property type="match status" value="1"/>
</dbReference>
<dbReference type="InterPro" id="IPR023346">
    <property type="entry name" value="Lysozyme-like_dom_sf"/>
</dbReference>
<dbReference type="InterPro" id="IPR050396">
    <property type="entry name" value="Glycosyltr_51/Transpeptidase"/>
</dbReference>
<evidence type="ECO:0000256" key="10">
    <source>
        <dbReference type="ARBA" id="ARBA00022989"/>
    </source>
</evidence>
<evidence type="ECO:0000256" key="8">
    <source>
        <dbReference type="ARBA" id="ARBA00022960"/>
    </source>
</evidence>
<keyword evidence="8" id="KW-0133">Cell shape</keyword>
<keyword evidence="3" id="KW-0645">Protease</keyword>
<evidence type="ECO:0000256" key="6">
    <source>
        <dbReference type="ARBA" id="ARBA00022692"/>
    </source>
</evidence>
<keyword evidence="4" id="KW-0328">Glycosyltransferase</keyword>
<keyword evidence="6 17" id="KW-0812">Transmembrane</keyword>
<feature type="compositionally biased region" description="Low complexity" evidence="16">
    <location>
        <begin position="850"/>
        <end position="860"/>
    </location>
</feature>
<dbReference type="InterPro" id="IPR036950">
    <property type="entry name" value="PBP_transglycosylase"/>
</dbReference>
<evidence type="ECO:0000256" key="2">
    <source>
        <dbReference type="ARBA" id="ARBA00022645"/>
    </source>
</evidence>
<name>A0ABP3R1M4_9BACI</name>
<evidence type="ECO:0000256" key="14">
    <source>
        <dbReference type="ARBA" id="ARBA00034000"/>
    </source>
</evidence>
<accession>A0ABP3R1M4</accession>
<evidence type="ECO:0008006" key="22">
    <source>
        <dbReference type="Google" id="ProtNLM"/>
    </source>
</evidence>
<dbReference type="InterPro" id="IPR001460">
    <property type="entry name" value="PCN-bd_Tpept"/>
</dbReference>
<dbReference type="PANTHER" id="PTHR32282">
    <property type="entry name" value="BINDING PROTEIN TRANSPEPTIDASE, PUTATIVE-RELATED"/>
    <property type="match status" value="1"/>
</dbReference>
<evidence type="ECO:0000256" key="12">
    <source>
        <dbReference type="ARBA" id="ARBA00023268"/>
    </source>
</evidence>
<dbReference type="Gene3D" id="1.10.3810.10">
    <property type="entry name" value="Biosynthetic peptidoglycan transglycosylase-like"/>
    <property type="match status" value="1"/>
</dbReference>
<sequence length="1024" mass="112772">MDFKQMLHKYMEKMKDAWNEGKIQRTSRITYDVFWNVILFFLVVGVIGAFFVGGLGAGYFASLVKDEPIRSYASMKQDIYNYEQTSKLYFAGGNYFGDVRSDIYREEVSLDEVSDKLIHAVIATEDNNYRMHEGVVPKAIVRAMVQQVTNAPLQSGGSTLTQQLVKNQILTNEVSFERKAKEILIAMRVERFFGKDEILEAYLNIIPYGRDASGQNIAGIQTAAQGIFGIDASKLNLPQAAFLAGLPQSPSYYTPFKNSGGLKGKKGLQPGINRMKTVLERMYDAGYITKKQYKKASTYHIVDDFIKGTKSPVEKYPYLTYEAQERAEDIILEHLAKQDGYSMKELKDDEKLMKEYRVLADRALRHNGYKIHTTIDKKIHDKFKQIVKNYEQYGPTWTGEVVVNKETGKTKTITQKIQTGGILIENSTGRIISFIGGRDFNQNNQVNYVTSPRPNGSTMKPILDYAPALELGKVQPGTPIADVKTVFPIPGSDAWSPSNYIQGSYHGIVSARKALAQSYNIPAAKVYSRIINQNPAKNFLIDKMGITTLTKGDQHHMSLSLGQPTYGITVEENTNAFSTFGNNGKFNDAFLIQKITTADGEVIYKHKKDPVEVFSPQTNFLTVDMMRDVIDSGTGTFLNSQLKYSGVDWAGKTGTSNFWEDTWFVGVNPNVTFGTWMGYKIPQSIKCASCSLSYSNRNINLWAELINAASDIRPDLVAPDKNFERPDGIVSRSYCAISGMLPSDLCKQAGLIKTDLFNAKYVPTKTDDSLIEGSYVMVNGQAVVAGPKTPAEFTKGDGLAFNPEFLERKGWDRLNDLSKLFPRTNRDKWAKIGLPSSDVSSNVIEDDGKSPSAPSSVSISGGTLTWNKSSSDDVVGYRIYKASSPNGSYSKVGSTTDTSTSISGSGAYIVRAVDYFGLESSASKPATSGKQVKSKKDNRNKQNKPDKPKKPGNTGNDDSGNVNNDGNGNEDNGSGNNGNTGSDNTDHEGSNGSNGNGDNSEGEHDGNNSDKEKDPTNNGDNNSN</sequence>
<proteinExistence type="predicted"/>
<evidence type="ECO:0000256" key="5">
    <source>
        <dbReference type="ARBA" id="ARBA00022679"/>
    </source>
</evidence>
<feature type="transmembrane region" description="Helical" evidence="17">
    <location>
        <begin position="33"/>
        <end position="61"/>
    </location>
</feature>
<evidence type="ECO:0000256" key="11">
    <source>
        <dbReference type="ARBA" id="ARBA00023136"/>
    </source>
</evidence>
<keyword evidence="21" id="KW-1185">Reference proteome</keyword>
<dbReference type="SUPFAM" id="SSF56601">
    <property type="entry name" value="beta-lactamase/transpeptidase-like"/>
    <property type="match status" value="1"/>
</dbReference>
<keyword evidence="1" id="KW-1003">Cell membrane</keyword>
<dbReference type="EMBL" id="BAAADS010000012">
    <property type="protein sequence ID" value="GAA0600627.1"/>
    <property type="molecule type" value="Genomic_DNA"/>
</dbReference>
<evidence type="ECO:0000259" key="18">
    <source>
        <dbReference type="Pfam" id="PF00905"/>
    </source>
</evidence>
<keyword evidence="9" id="KW-0573">Peptidoglycan synthesis</keyword>
<evidence type="ECO:0000256" key="1">
    <source>
        <dbReference type="ARBA" id="ARBA00022475"/>
    </source>
</evidence>
<dbReference type="RefSeq" id="WP_343811987.1">
    <property type="nucleotide sequence ID" value="NZ_BAAADS010000012.1"/>
</dbReference>
<dbReference type="Gene3D" id="3.40.710.10">
    <property type="entry name" value="DD-peptidase/beta-lactamase superfamily"/>
    <property type="match status" value="1"/>
</dbReference>
<feature type="compositionally biased region" description="Basic and acidic residues" evidence="16">
    <location>
        <begin position="1001"/>
        <end position="1015"/>
    </location>
</feature>
<evidence type="ECO:0000313" key="20">
    <source>
        <dbReference type="EMBL" id="GAA0600627.1"/>
    </source>
</evidence>
<keyword evidence="13" id="KW-0961">Cell wall biogenesis/degradation</keyword>
<dbReference type="Pfam" id="PF00905">
    <property type="entry name" value="Transpeptidase"/>
    <property type="match status" value="1"/>
</dbReference>
<keyword evidence="5" id="KW-0808">Transferase</keyword>
<evidence type="ECO:0000256" key="15">
    <source>
        <dbReference type="ARBA" id="ARBA00049902"/>
    </source>
</evidence>
<dbReference type="Pfam" id="PF00912">
    <property type="entry name" value="Transgly"/>
    <property type="match status" value="1"/>
</dbReference>
<feature type="compositionally biased region" description="Low complexity" evidence="16">
    <location>
        <begin position="951"/>
        <end position="983"/>
    </location>
</feature>
<reference evidence="21" key="1">
    <citation type="journal article" date="2019" name="Int. J. Syst. Evol. Microbiol.">
        <title>The Global Catalogue of Microorganisms (GCM) 10K type strain sequencing project: providing services to taxonomists for standard genome sequencing and annotation.</title>
        <authorList>
            <consortium name="The Broad Institute Genomics Platform"/>
            <consortium name="The Broad Institute Genome Sequencing Center for Infectious Disease"/>
            <person name="Wu L."/>
            <person name="Ma J."/>
        </authorList>
    </citation>
    <scope>NUCLEOTIDE SEQUENCE [LARGE SCALE GENOMIC DNA]</scope>
    <source>
        <strain evidence="21">JCM 15395</strain>
    </source>
</reference>
<protein>
    <recommendedName>
        <fullName evidence="22">Penicillin-sensitive transpeptidase</fullName>
    </recommendedName>
</protein>
<evidence type="ECO:0000313" key="21">
    <source>
        <dbReference type="Proteomes" id="UP001500866"/>
    </source>
</evidence>
<evidence type="ECO:0000256" key="16">
    <source>
        <dbReference type="SAM" id="MobiDB-lite"/>
    </source>
</evidence>
<dbReference type="Proteomes" id="UP001500866">
    <property type="component" value="Unassembled WGS sequence"/>
</dbReference>
<feature type="compositionally biased region" description="Polar residues" evidence="16">
    <location>
        <begin position="921"/>
        <end position="931"/>
    </location>
</feature>
<evidence type="ECO:0000256" key="9">
    <source>
        <dbReference type="ARBA" id="ARBA00022984"/>
    </source>
</evidence>
<comment type="catalytic activity">
    <reaction evidence="14">
        <text>Preferential cleavage: (Ac)2-L-Lys-D-Ala-|-D-Ala. Also transpeptidation of peptidyl-alanyl moieties that are N-acyl substituents of D-alanine.</text>
        <dbReference type="EC" id="3.4.16.4"/>
    </reaction>
</comment>
<evidence type="ECO:0000256" key="7">
    <source>
        <dbReference type="ARBA" id="ARBA00022801"/>
    </source>
</evidence>